<organism evidence="2 3">
    <name type="scientific">Uliginosibacterium paludis</name>
    <dbReference type="NCBI Taxonomy" id="1615952"/>
    <lineage>
        <taxon>Bacteria</taxon>
        <taxon>Pseudomonadati</taxon>
        <taxon>Pseudomonadota</taxon>
        <taxon>Betaproteobacteria</taxon>
        <taxon>Rhodocyclales</taxon>
        <taxon>Zoogloeaceae</taxon>
        <taxon>Uliginosibacterium</taxon>
    </lineage>
</organism>
<sequence length="127" mass="14153">MPTRTPLSVVQAQLDAYNAKDIEALLETYAPDAEQYTLHGDLLAKGHDQLRSRFLARFKEPNLHAKLMARIVVGNIVTDSELITRDFEEGLGTQEMLCIYEIAESRIQKASFALGQKTIHVPVQSAA</sequence>
<protein>
    <submittedName>
        <fullName evidence="2">Nuclear transport factor 2 family protein</fullName>
    </submittedName>
</protein>
<proteinExistence type="predicted"/>
<reference evidence="2 3" key="1">
    <citation type="submission" date="2024-07" db="EMBL/GenBank/DDBJ databases">
        <title>Uliginosibacterium paludis KCTC:42655.</title>
        <authorList>
            <person name="Kim M.K."/>
        </authorList>
    </citation>
    <scope>NUCLEOTIDE SEQUENCE [LARGE SCALE GENOMIC DNA]</scope>
    <source>
        <strain evidence="2 3">KCTC 42655</strain>
    </source>
</reference>
<dbReference type="EMBL" id="JBEWLZ010000003">
    <property type="protein sequence ID" value="MET1489575.1"/>
    <property type="molecule type" value="Genomic_DNA"/>
</dbReference>
<gene>
    <name evidence="2" type="ORF">ABVT11_07025</name>
</gene>
<evidence type="ECO:0000259" key="1">
    <source>
        <dbReference type="Pfam" id="PF12680"/>
    </source>
</evidence>
<name>A0ABV2CNT2_9RHOO</name>
<dbReference type="RefSeq" id="WP_345925233.1">
    <property type="nucleotide sequence ID" value="NZ_JBDIVF010000002.1"/>
</dbReference>
<dbReference type="InterPro" id="IPR032710">
    <property type="entry name" value="NTF2-like_dom_sf"/>
</dbReference>
<comment type="caution">
    <text evidence="2">The sequence shown here is derived from an EMBL/GenBank/DDBJ whole genome shotgun (WGS) entry which is preliminary data.</text>
</comment>
<feature type="domain" description="SnoaL-like" evidence="1">
    <location>
        <begin position="10"/>
        <end position="80"/>
    </location>
</feature>
<accession>A0ABV2CNT2</accession>
<dbReference type="Pfam" id="PF12680">
    <property type="entry name" value="SnoaL_2"/>
    <property type="match status" value="1"/>
</dbReference>
<dbReference type="InterPro" id="IPR037401">
    <property type="entry name" value="SnoaL-like"/>
</dbReference>
<dbReference type="PIRSF" id="PIRSF030561">
    <property type="entry name" value="UCP030561"/>
    <property type="match status" value="1"/>
</dbReference>
<evidence type="ECO:0000313" key="2">
    <source>
        <dbReference type="EMBL" id="MET1489575.1"/>
    </source>
</evidence>
<dbReference type="InterPro" id="IPR008317">
    <property type="entry name" value="UCP030561"/>
</dbReference>
<keyword evidence="3" id="KW-1185">Reference proteome</keyword>
<dbReference type="Gene3D" id="3.10.450.50">
    <property type="match status" value="1"/>
</dbReference>
<evidence type="ECO:0000313" key="3">
    <source>
        <dbReference type="Proteomes" id="UP001548590"/>
    </source>
</evidence>
<dbReference type="SUPFAM" id="SSF54427">
    <property type="entry name" value="NTF2-like"/>
    <property type="match status" value="1"/>
</dbReference>
<dbReference type="Proteomes" id="UP001548590">
    <property type="component" value="Unassembled WGS sequence"/>
</dbReference>